<dbReference type="Proteomes" id="UP000054485">
    <property type="component" value="Unassembled WGS sequence"/>
</dbReference>
<gene>
    <name evidence="2" type="ORF">CY34DRAFT_802068</name>
</gene>
<feature type="chain" id="PRO_5002207854" evidence="1">
    <location>
        <begin position="17"/>
        <end position="105"/>
    </location>
</feature>
<organism evidence="2 3">
    <name type="scientific">Suillus luteus UH-Slu-Lm8-n1</name>
    <dbReference type="NCBI Taxonomy" id="930992"/>
    <lineage>
        <taxon>Eukaryota</taxon>
        <taxon>Fungi</taxon>
        <taxon>Dikarya</taxon>
        <taxon>Basidiomycota</taxon>
        <taxon>Agaricomycotina</taxon>
        <taxon>Agaricomycetes</taxon>
        <taxon>Agaricomycetidae</taxon>
        <taxon>Boletales</taxon>
        <taxon>Suillineae</taxon>
        <taxon>Suillaceae</taxon>
        <taxon>Suillus</taxon>
    </lineage>
</organism>
<dbReference type="HOGENOM" id="CLU_2293540_0_0_1"/>
<evidence type="ECO:0000313" key="2">
    <source>
        <dbReference type="EMBL" id="KIK44989.1"/>
    </source>
</evidence>
<evidence type="ECO:0000256" key="1">
    <source>
        <dbReference type="SAM" id="SignalP"/>
    </source>
</evidence>
<reference evidence="2 3" key="1">
    <citation type="submission" date="2014-04" db="EMBL/GenBank/DDBJ databases">
        <authorList>
            <consortium name="DOE Joint Genome Institute"/>
            <person name="Kuo A."/>
            <person name="Ruytinx J."/>
            <person name="Rineau F."/>
            <person name="Colpaert J."/>
            <person name="Kohler A."/>
            <person name="Nagy L.G."/>
            <person name="Floudas D."/>
            <person name="Copeland A."/>
            <person name="Barry K.W."/>
            <person name="Cichocki N."/>
            <person name="Veneault-Fourrey C."/>
            <person name="LaButti K."/>
            <person name="Lindquist E.A."/>
            <person name="Lipzen A."/>
            <person name="Lundell T."/>
            <person name="Morin E."/>
            <person name="Murat C."/>
            <person name="Sun H."/>
            <person name="Tunlid A."/>
            <person name="Henrissat B."/>
            <person name="Grigoriev I.V."/>
            <person name="Hibbett D.S."/>
            <person name="Martin F."/>
            <person name="Nordberg H.P."/>
            <person name="Cantor M.N."/>
            <person name="Hua S.X."/>
        </authorList>
    </citation>
    <scope>NUCLEOTIDE SEQUENCE [LARGE SCALE GENOMIC DNA]</scope>
    <source>
        <strain evidence="2 3">UH-Slu-Lm8-n1</strain>
    </source>
</reference>
<dbReference type="AlphaFoldDB" id="A0A0D0B544"/>
<dbReference type="InParanoid" id="A0A0D0B544"/>
<evidence type="ECO:0000313" key="3">
    <source>
        <dbReference type="Proteomes" id="UP000054485"/>
    </source>
</evidence>
<keyword evidence="3" id="KW-1185">Reference proteome</keyword>
<name>A0A0D0B544_9AGAM</name>
<accession>A0A0D0B544</accession>
<proteinExistence type="predicted"/>
<reference evidence="3" key="2">
    <citation type="submission" date="2015-01" db="EMBL/GenBank/DDBJ databases">
        <title>Evolutionary Origins and Diversification of the Mycorrhizal Mutualists.</title>
        <authorList>
            <consortium name="DOE Joint Genome Institute"/>
            <consortium name="Mycorrhizal Genomics Consortium"/>
            <person name="Kohler A."/>
            <person name="Kuo A."/>
            <person name="Nagy L.G."/>
            <person name="Floudas D."/>
            <person name="Copeland A."/>
            <person name="Barry K.W."/>
            <person name="Cichocki N."/>
            <person name="Veneault-Fourrey C."/>
            <person name="LaButti K."/>
            <person name="Lindquist E.A."/>
            <person name="Lipzen A."/>
            <person name="Lundell T."/>
            <person name="Morin E."/>
            <person name="Murat C."/>
            <person name="Riley R."/>
            <person name="Ohm R."/>
            <person name="Sun H."/>
            <person name="Tunlid A."/>
            <person name="Henrissat B."/>
            <person name="Grigoriev I.V."/>
            <person name="Hibbett D.S."/>
            <person name="Martin F."/>
        </authorList>
    </citation>
    <scope>NUCLEOTIDE SEQUENCE [LARGE SCALE GENOMIC DNA]</scope>
    <source>
        <strain evidence="3">UH-Slu-Lm8-n1</strain>
    </source>
</reference>
<feature type="signal peptide" evidence="1">
    <location>
        <begin position="1"/>
        <end position="16"/>
    </location>
</feature>
<sequence>MTCLLLIASCYQIFTAQVSLISEMKIWVEDQNPHSVICCMAASEKHDYCLSKIHGSFSNSLENYRVCLTIVPIHANELYRIERRHSAELVLDYILMFLIFEGIGA</sequence>
<dbReference type="OrthoDB" id="10315806at2759"/>
<keyword evidence="1" id="KW-0732">Signal</keyword>
<dbReference type="EMBL" id="KN835180">
    <property type="protein sequence ID" value="KIK44989.1"/>
    <property type="molecule type" value="Genomic_DNA"/>
</dbReference>
<protein>
    <submittedName>
        <fullName evidence="2">Uncharacterized protein</fullName>
    </submittedName>
</protein>